<feature type="region of interest" description="Disordered" evidence="4">
    <location>
        <begin position="385"/>
        <end position="405"/>
    </location>
</feature>
<keyword evidence="3" id="KW-0012">Acyltransferase</keyword>
<dbReference type="Gene3D" id="3.40.47.10">
    <property type="match status" value="1"/>
</dbReference>
<dbReference type="Gene3D" id="2.40.50.840">
    <property type="match status" value="1"/>
</dbReference>
<proteinExistence type="inferred from homology"/>
<keyword evidence="2" id="KW-0808">Transferase</keyword>
<dbReference type="Pfam" id="PF18313">
    <property type="entry name" value="TLP1_add_C"/>
    <property type="match status" value="1"/>
</dbReference>
<reference evidence="6" key="1">
    <citation type="journal article" date="2020" name="Stud. Mycol.">
        <title>101 Dothideomycetes genomes: a test case for predicting lifestyles and emergence of pathogens.</title>
        <authorList>
            <person name="Haridas S."/>
            <person name="Albert R."/>
            <person name="Binder M."/>
            <person name="Bloem J."/>
            <person name="Labutti K."/>
            <person name="Salamov A."/>
            <person name="Andreopoulos B."/>
            <person name="Baker S."/>
            <person name="Barry K."/>
            <person name="Bills G."/>
            <person name="Bluhm B."/>
            <person name="Cannon C."/>
            <person name="Castanera R."/>
            <person name="Culley D."/>
            <person name="Daum C."/>
            <person name="Ezra D."/>
            <person name="Gonzalez J."/>
            <person name="Henrissat B."/>
            <person name="Kuo A."/>
            <person name="Liang C."/>
            <person name="Lipzen A."/>
            <person name="Lutzoni F."/>
            <person name="Magnuson J."/>
            <person name="Mondo S."/>
            <person name="Nolan M."/>
            <person name="Ohm R."/>
            <person name="Pangilinan J."/>
            <person name="Park H.-J."/>
            <person name="Ramirez L."/>
            <person name="Alfaro M."/>
            <person name="Sun H."/>
            <person name="Tritt A."/>
            <person name="Yoshinaga Y."/>
            <person name="Zwiers L.-H."/>
            <person name="Turgeon B."/>
            <person name="Goodwin S."/>
            <person name="Spatafora J."/>
            <person name="Crous P."/>
            <person name="Grigoriev I."/>
        </authorList>
    </citation>
    <scope>NUCLEOTIDE SEQUENCE</scope>
    <source>
        <strain evidence="6">CBS 113979</strain>
    </source>
</reference>
<evidence type="ECO:0000256" key="1">
    <source>
        <dbReference type="ARBA" id="ARBA00010982"/>
    </source>
</evidence>
<accession>A0A6G1HBV1</accession>
<dbReference type="SUPFAM" id="SSF53901">
    <property type="entry name" value="Thiolase-like"/>
    <property type="match status" value="1"/>
</dbReference>
<gene>
    <name evidence="6" type="ORF">K402DRAFT_230929</name>
</gene>
<dbReference type="Proteomes" id="UP000800041">
    <property type="component" value="Unassembled WGS sequence"/>
</dbReference>
<evidence type="ECO:0000259" key="5">
    <source>
        <dbReference type="Pfam" id="PF18313"/>
    </source>
</evidence>
<evidence type="ECO:0000313" key="7">
    <source>
        <dbReference type="Proteomes" id="UP000800041"/>
    </source>
</evidence>
<evidence type="ECO:0000256" key="3">
    <source>
        <dbReference type="ARBA" id="ARBA00023315"/>
    </source>
</evidence>
<dbReference type="GO" id="GO:0016746">
    <property type="term" value="F:acyltransferase activity"/>
    <property type="evidence" value="ECO:0007669"/>
    <property type="project" value="UniProtKB-KW"/>
</dbReference>
<dbReference type="EMBL" id="ML977142">
    <property type="protein sequence ID" value="KAF1990522.1"/>
    <property type="molecule type" value="Genomic_DNA"/>
</dbReference>
<evidence type="ECO:0000256" key="2">
    <source>
        <dbReference type="ARBA" id="ARBA00022679"/>
    </source>
</evidence>
<name>A0A6G1HBV1_9PEZI</name>
<evidence type="ECO:0000256" key="4">
    <source>
        <dbReference type="SAM" id="MobiDB-lite"/>
    </source>
</evidence>
<dbReference type="AlphaFoldDB" id="A0A6G1HBV1"/>
<keyword evidence="7" id="KW-1185">Reference proteome</keyword>
<protein>
    <recommendedName>
        <fullName evidence="5">Thiolase-like protein type 1 additional C-terminal domain-containing protein</fullName>
    </recommendedName>
</protein>
<comment type="similarity">
    <text evidence="1">Belongs to the thiolase-like superfamily. Thiolase family.</text>
</comment>
<sequence length="546" mass="58424">MASQTPVIIGVADIKNKTSKPIEPKDLILSSIHAALDNASPSPKNPKIKQSLLTHTTSLSVVRPWTWPYPDLPTLLATSLSILPHCTHLELSAHGGNQPAKLLDEAARRISLSPSPSTVAIVTGGESLASLAACAKTGQLPPPGWTKPAQDVESVFSPTTRDLGEDVGAKHGIGAPIHVYPLYEVGLRAKTGQTPQENHRKSAELYADFAAVAAENEVAWSYGEPAMTARDIAAVGGRNRMICSPYPLLMNAFNTVNLAAAVVVTSEAFALELGIAREKMIYPLGGAGTKDAEHFWERPDFYSSPSIERSITGALEVSGVRKEEVDVYDFYSCFPVVPKLAARCLDLSVVGPGKKKELTLLGGLTSFGGAGNNYSLHAVTEMVRRLRRSSSGSTGRGKGGGERKEENGLILANGGVLSYQHVIILSNIRPAAGRSYPAKNPLKEIVDDIPVPQLELNPEGECVIETYTISYSRTNAPETAFIIGRLVSSGKRFLANHADTATLKELARMDREMVGRKGWVWPADIGGKGGDRGGRNIFGFEKSASL</sequence>
<evidence type="ECO:0000313" key="6">
    <source>
        <dbReference type="EMBL" id="KAF1990522.1"/>
    </source>
</evidence>
<dbReference type="OrthoDB" id="435240at2759"/>
<dbReference type="PANTHER" id="PTHR18919:SF139">
    <property type="entry name" value="THIOLASE-LIKE PROTEIN TYPE 1 ADDITIONAL C-TERMINAL DOMAIN-CONTAINING PROTEIN"/>
    <property type="match status" value="1"/>
</dbReference>
<organism evidence="6 7">
    <name type="scientific">Aulographum hederae CBS 113979</name>
    <dbReference type="NCBI Taxonomy" id="1176131"/>
    <lineage>
        <taxon>Eukaryota</taxon>
        <taxon>Fungi</taxon>
        <taxon>Dikarya</taxon>
        <taxon>Ascomycota</taxon>
        <taxon>Pezizomycotina</taxon>
        <taxon>Dothideomycetes</taxon>
        <taxon>Pleosporomycetidae</taxon>
        <taxon>Aulographales</taxon>
        <taxon>Aulographaceae</taxon>
    </lineage>
</organism>
<dbReference type="InterPro" id="IPR040771">
    <property type="entry name" value="TLP1_add_C"/>
</dbReference>
<dbReference type="PANTHER" id="PTHR18919">
    <property type="entry name" value="ACETYL-COA C-ACYLTRANSFERASE"/>
    <property type="match status" value="1"/>
</dbReference>
<feature type="domain" description="Thiolase-like protein type 1 additional C-terminal" evidence="5">
    <location>
        <begin position="441"/>
        <end position="522"/>
    </location>
</feature>
<dbReference type="InterPro" id="IPR016039">
    <property type="entry name" value="Thiolase-like"/>
</dbReference>